<feature type="region of interest" description="Disordered" evidence="4">
    <location>
        <begin position="32"/>
        <end position="52"/>
    </location>
</feature>
<dbReference type="AlphaFoldDB" id="A0A4S4EAN7"/>
<gene>
    <name evidence="6" type="ORF">TEA_008614</name>
</gene>
<dbReference type="Proteomes" id="UP000306102">
    <property type="component" value="Unassembled WGS sequence"/>
</dbReference>
<proteinExistence type="predicted"/>
<dbReference type="PROSITE" id="PS51800">
    <property type="entry name" value="ZF_CHHC_U11_48K"/>
    <property type="match status" value="1"/>
</dbReference>
<dbReference type="PANTHER" id="PTHR46999">
    <property type="entry name" value="ALPHA-GLUCAN WATER DIKINASE 1, CHLOROPLASTIC-RELATED"/>
    <property type="match status" value="1"/>
</dbReference>
<dbReference type="EMBL" id="SDRB02006028">
    <property type="protein sequence ID" value="THG13228.1"/>
    <property type="molecule type" value="Genomic_DNA"/>
</dbReference>
<evidence type="ECO:0000256" key="2">
    <source>
        <dbReference type="ARBA" id="ARBA00022771"/>
    </source>
</evidence>
<keyword evidence="1" id="KW-0479">Metal-binding</keyword>
<dbReference type="STRING" id="542762.A0A4S4EAN7"/>
<protein>
    <recommendedName>
        <fullName evidence="5">CHHC U11-48K-type domain-containing protein</fullName>
    </recommendedName>
</protein>
<keyword evidence="2" id="KW-0863">Zinc-finger</keyword>
<keyword evidence="3" id="KW-0862">Zinc</keyword>
<dbReference type="PANTHER" id="PTHR46999:SF1">
    <property type="entry name" value="ALPHA-GLUCAN WATER DIKINASE 1, CHLOROPLASTIC"/>
    <property type="match status" value="1"/>
</dbReference>
<dbReference type="InterPro" id="IPR022776">
    <property type="entry name" value="TRM13/UPF0224_CHHC_Znf_dom"/>
</dbReference>
<sequence>MNPPSPSPYLTFLPSPANPNFFYSHLHHHPSHTTTTNSITSPTPPPPPLPQPPDLPTALSTLKHLIYLSKTTLHSISTLLPTTALCPCPFNFHHRLPPESLFRHFLQCPSSPSPLFNLNPLLLQSLRYPNTLKPSRQLFNQNCFLQTLHDTNSNLCFSLDDYCDFGPNFFYRNWPSVVSSADRDSLSRTFTLPGILSIQCANFVGSDNGEIKGFSRVCVRLLPLELWLVRSEIESLRDYPIAYSYRVLWIILCSVMAEDCDFLRWVLYDDGDVEVLRLDKERWELVDNGHKPTKVEELARLSLIQLLSILMWTMGGRSKVEGGLTSAISTNLNEEGPLPSIKLVRKQFGGRYAISSEEFTSEVVGAKSRNIGYLKGKLPSWVGIPTSVALPFGVFEKVLSDGLNQTRNATRLLVVQVFQVLSTPSLERKPKEAARVEYHFLSSASVQYSLAILAKFSFLFVEGKCGRAYQVGHTMHLRVHMRLMVQHGYSKNSAVRVPGTYRVRVRVPGTAKEDRVRQKVVRYVWFGRVQNGYGMGTSWVRHGYAFGAFRLSNTAPRGDIEAKRRWRPSHSLPATATQGVPLGPELVIGAKNANLDALFFAFVIDDFEYGTDDTVDQVDGVEIGINVGLWLFLKEAQP</sequence>
<comment type="caution">
    <text evidence="6">The sequence shown here is derived from an EMBL/GenBank/DDBJ whole genome shotgun (WGS) entry which is preliminary data.</text>
</comment>
<evidence type="ECO:0000313" key="6">
    <source>
        <dbReference type="EMBL" id="THG13228.1"/>
    </source>
</evidence>
<name>A0A4S4EAN7_CAMSN</name>
<dbReference type="GO" id="GO:0008270">
    <property type="term" value="F:zinc ion binding"/>
    <property type="evidence" value="ECO:0007669"/>
    <property type="project" value="UniProtKB-KW"/>
</dbReference>
<feature type="compositionally biased region" description="Low complexity" evidence="4">
    <location>
        <begin position="32"/>
        <end position="41"/>
    </location>
</feature>
<evidence type="ECO:0000256" key="1">
    <source>
        <dbReference type="ARBA" id="ARBA00022723"/>
    </source>
</evidence>
<keyword evidence="7" id="KW-1185">Reference proteome</keyword>
<evidence type="ECO:0000256" key="3">
    <source>
        <dbReference type="ARBA" id="ARBA00022833"/>
    </source>
</evidence>
<organism evidence="6 7">
    <name type="scientific">Camellia sinensis var. sinensis</name>
    <name type="common">China tea</name>
    <dbReference type="NCBI Taxonomy" id="542762"/>
    <lineage>
        <taxon>Eukaryota</taxon>
        <taxon>Viridiplantae</taxon>
        <taxon>Streptophyta</taxon>
        <taxon>Embryophyta</taxon>
        <taxon>Tracheophyta</taxon>
        <taxon>Spermatophyta</taxon>
        <taxon>Magnoliopsida</taxon>
        <taxon>eudicotyledons</taxon>
        <taxon>Gunneridae</taxon>
        <taxon>Pentapetalae</taxon>
        <taxon>asterids</taxon>
        <taxon>Ericales</taxon>
        <taxon>Theaceae</taxon>
        <taxon>Camellia</taxon>
    </lineage>
</organism>
<reference evidence="6 7" key="1">
    <citation type="journal article" date="2018" name="Proc. Natl. Acad. Sci. U.S.A.">
        <title>Draft genome sequence of Camellia sinensis var. sinensis provides insights into the evolution of the tea genome and tea quality.</title>
        <authorList>
            <person name="Wei C."/>
            <person name="Yang H."/>
            <person name="Wang S."/>
            <person name="Zhao J."/>
            <person name="Liu C."/>
            <person name="Gao L."/>
            <person name="Xia E."/>
            <person name="Lu Y."/>
            <person name="Tai Y."/>
            <person name="She G."/>
            <person name="Sun J."/>
            <person name="Cao H."/>
            <person name="Tong W."/>
            <person name="Gao Q."/>
            <person name="Li Y."/>
            <person name="Deng W."/>
            <person name="Jiang X."/>
            <person name="Wang W."/>
            <person name="Chen Q."/>
            <person name="Zhang S."/>
            <person name="Li H."/>
            <person name="Wu J."/>
            <person name="Wang P."/>
            <person name="Li P."/>
            <person name="Shi C."/>
            <person name="Zheng F."/>
            <person name="Jian J."/>
            <person name="Huang B."/>
            <person name="Shan D."/>
            <person name="Shi M."/>
            <person name="Fang C."/>
            <person name="Yue Y."/>
            <person name="Li F."/>
            <person name="Li D."/>
            <person name="Wei S."/>
            <person name="Han B."/>
            <person name="Jiang C."/>
            <person name="Yin Y."/>
            <person name="Xia T."/>
            <person name="Zhang Z."/>
            <person name="Bennetzen J.L."/>
            <person name="Zhao S."/>
            <person name="Wan X."/>
        </authorList>
    </citation>
    <scope>NUCLEOTIDE SEQUENCE [LARGE SCALE GENOMIC DNA]</scope>
    <source>
        <strain evidence="7">cv. Shuchazao</strain>
        <tissue evidence="6">Leaf</tissue>
    </source>
</reference>
<evidence type="ECO:0000256" key="4">
    <source>
        <dbReference type="SAM" id="MobiDB-lite"/>
    </source>
</evidence>
<feature type="domain" description="CHHC U11-48K-type" evidence="5">
    <location>
        <begin position="85"/>
        <end position="112"/>
    </location>
</feature>
<accession>A0A4S4EAN7</accession>
<feature type="compositionally biased region" description="Pro residues" evidence="4">
    <location>
        <begin position="42"/>
        <end position="52"/>
    </location>
</feature>
<evidence type="ECO:0000313" key="7">
    <source>
        <dbReference type="Proteomes" id="UP000306102"/>
    </source>
</evidence>
<evidence type="ECO:0000259" key="5">
    <source>
        <dbReference type="PROSITE" id="PS51800"/>
    </source>
</evidence>